<dbReference type="eggNOG" id="COG0010">
    <property type="taxonomic scope" value="Bacteria"/>
</dbReference>
<dbReference type="PANTHER" id="PTHR43782">
    <property type="entry name" value="ARGINASE"/>
    <property type="match status" value="1"/>
</dbReference>
<evidence type="ECO:0000256" key="4">
    <source>
        <dbReference type="PROSITE-ProRule" id="PRU00742"/>
    </source>
</evidence>
<dbReference type="STRING" id="675635.Psed_4337"/>
<dbReference type="RefSeq" id="WP_013676410.1">
    <property type="nucleotide sequence ID" value="NC_015312.1"/>
</dbReference>
<keyword evidence="1" id="KW-0479">Metal-binding</keyword>
<comment type="similarity">
    <text evidence="4">Belongs to the arginase family.</text>
</comment>
<evidence type="ECO:0000313" key="5">
    <source>
        <dbReference type="EMBL" id="AEA26496.1"/>
    </source>
</evidence>
<dbReference type="PROSITE" id="PS51409">
    <property type="entry name" value="ARGINASE_2"/>
    <property type="match status" value="1"/>
</dbReference>
<keyword evidence="6" id="KW-1185">Reference proteome</keyword>
<name>F4CXC2_PSEUX</name>
<dbReference type="PANTHER" id="PTHR43782:SF3">
    <property type="entry name" value="ARGINASE"/>
    <property type="match status" value="1"/>
</dbReference>
<reference evidence="5 6" key="1">
    <citation type="journal article" date="2011" name="J. Bacteriol.">
        <title>Genome sequence of the 1,4-dioxane-degrading Pseudonocardia dioxanivorans strain CB1190.</title>
        <authorList>
            <person name="Sales C.M."/>
            <person name="Mahendra S."/>
            <person name="Grostern A."/>
            <person name="Parales R.E."/>
            <person name="Goodwin L.A."/>
            <person name="Woyke T."/>
            <person name="Nolan M."/>
            <person name="Lapidus A."/>
            <person name="Chertkov O."/>
            <person name="Ovchinnikova G."/>
            <person name="Sczyrba A."/>
            <person name="Alvarez-Cohen L."/>
        </authorList>
    </citation>
    <scope>NUCLEOTIDE SEQUENCE [LARGE SCALE GENOMIC DNA]</scope>
    <source>
        <strain evidence="6">ATCC 55486 / DSM 44775 / JCM 13855 / CB1190</strain>
    </source>
</reference>
<accession>F4CXC2</accession>
<dbReference type="KEGG" id="pdx:Psed_4337"/>
<dbReference type="OrthoDB" id="7331788at2"/>
<dbReference type="GO" id="GO:0005829">
    <property type="term" value="C:cytosol"/>
    <property type="evidence" value="ECO:0007669"/>
    <property type="project" value="TreeGrafter"/>
</dbReference>
<evidence type="ECO:0000256" key="2">
    <source>
        <dbReference type="ARBA" id="ARBA00022801"/>
    </source>
</evidence>
<protein>
    <submittedName>
        <fullName evidence="5">Arginase/agmatinase/formiminoglutamase</fullName>
    </submittedName>
</protein>
<dbReference type="Proteomes" id="UP000007809">
    <property type="component" value="Chromosome"/>
</dbReference>
<evidence type="ECO:0000256" key="1">
    <source>
        <dbReference type="ARBA" id="ARBA00022723"/>
    </source>
</evidence>
<dbReference type="InterPro" id="IPR006035">
    <property type="entry name" value="Ureohydrolase"/>
</dbReference>
<dbReference type="EMBL" id="CP002593">
    <property type="protein sequence ID" value="AEA26496.1"/>
    <property type="molecule type" value="Genomic_DNA"/>
</dbReference>
<dbReference type="SUPFAM" id="SSF52768">
    <property type="entry name" value="Arginase/deacetylase"/>
    <property type="match status" value="1"/>
</dbReference>
<keyword evidence="2" id="KW-0378">Hydrolase</keyword>
<proteinExistence type="inferred from homology"/>
<keyword evidence="3" id="KW-0464">Manganese</keyword>
<dbReference type="InterPro" id="IPR023696">
    <property type="entry name" value="Ureohydrolase_dom_sf"/>
</dbReference>
<organism evidence="5 6">
    <name type="scientific">Pseudonocardia dioxanivorans (strain ATCC 55486 / DSM 44775 / JCM 13855 / CB1190)</name>
    <dbReference type="NCBI Taxonomy" id="675635"/>
    <lineage>
        <taxon>Bacteria</taxon>
        <taxon>Bacillati</taxon>
        <taxon>Actinomycetota</taxon>
        <taxon>Actinomycetes</taxon>
        <taxon>Pseudonocardiales</taxon>
        <taxon>Pseudonocardiaceae</taxon>
        <taxon>Pseudonocardia</taxon>
    </lineage>
</organism>
<dbReference type="Gene3D" id="3.40.800.10">
    <property type="entry name" value="Ureohydrolase domain"/>
    <property type="match status" value="1"/>
</dbReference>
<evidence type="ECO:0000256" key="3">
    <source>
        <dbReference type="ARBA" id="ARBA00023211"/>
    </source>
</evidence>
<gene>
    <name evidence="5" type="ordered locus">Psed_4337</name>
</gene>
<dbReference type="AlphaFoldDB" id="F4CXC2"/>
<dbReference type="GO" id="GO:0004053">
    <property type="term" value="F:arginase activity"/>
    <property type="evidence" value="ECO:0007669"/>
    <property type="project" value="TreeGrafter"/>
</dbReference>
<sequence length="298" mass="31525">MSASTDPAQVSLRLVWPQWQGAGTSSVVELAAEFPFDIARRGYAVGSAVLAAVLPPHDGPTVTAPVTMTDDGLTELDGVEAKAVVVEQLAAALQVITEHDPARITTLGGECAVSVAPFSVLAHRYRDDLAILWIDSHPDIGTGASAYPGYHAMAVSTLIGHGDPDIAALLPSTVSADHVALVGLHAWTDDDFPNIADWGIRTFSPADLRTTSTPLLEWLADTGCSRVAIHFDVDTIDSNEIVLGLGAEPDGLTSAQARRVVADIDRAADVVGLTIAEFFPRQVMHLQRLLNGFPLLGR</sequence>
<dbReference type="Pfam" id="PF00491">
    <property type="entry name" value="Arginase"/>
    <property type="match status" value="1"/>
</dbReference>
<dbReference type="HOGENOM" id="CLU_085654_1_0_11"/>
<dbReference type="GO" id="GO:0030145">
    <property type="term" value="F:manganese ion binding"/>
    <property type="evidence" value="ECO:0007669"/>
    <property type="project" value="TreeGrafter"/>
</dbReference>
<dbReference type="CDD" id="cd09999">
    <property type="entry name" value="Arginase-like_1"/>
    <property type="match status" value="1"/>
</dbReference>
<evidence type="ECO:0000313" key="6">
    <source>
        <dbReference type="Proteomes" id="UP000007809"/>
    </source>
</evidence>